<dbReference type="InterPro" id="IPR002860">
    <property type="entry name" value="BNR_rpt"/>
</dbReference>
<protein>
    <recommendedName>
        <fullName evidence="1">DUF6242 domain-containing protein</fullName>
    </recommendedName>
</protein>
<dbReference type="AlphaFoldDB" id="A0A2H5FHU3"/>
<dbReference type="Proteomes" id="UP000234343">
    <property type="component" value="Chromosome"/>
</dbReference>
<dbReference type="InterPro" id="IPR058667">
    <property type="entry name" value="DUF6242_C"/>
</dbReference>
<evidence type="ECO:0000259" key="1">
    <source>
        <dbReference type="Pfam" id="PF25852"/>
    </source>
</evidence>
<evidence type="ECO:0000313" key="3">
    <source>
        <dbReference type="Proteomes" id="UP000234343"/>
    </source>
</evidence>
<dbReference type="EMBL" id="CP025491">
    <property type="protein sequence ID" value="AUH71083.1"/>
    <property type="molecule type" value="Genomic_DNA"/>
</dbReference>
<name>A0A2H5FHU3_9GAMM</name>
<feature type="domain" description="DUF6242" evidence="1">
    <location>
        <begin position="173"/>
        <end position="369"/>
    </location>
</feature>
<reference evidence="2 3" key="1">
    <citation type="submission" date="2017-12" db="EMBL/GenBank/DDBJ databases">
        <title>Legionella sainthelensi LA01-117, whole genome sequence of a clinical isolate from New Zealand.</title>
        <authorList>
            <person name="Cree S.L."/>
            <person name="Slow S."/>
            <person name="Kennedy M.A."/>
            <person name="Murdoch D.R."/>
            <person name="Biggs P.J."/>
            <person name="Anderson T."/>
        </authorList>
    </citation>
    <scope>NUCLEOTIDE SEQUENCE [LARGE SCALE GENOMIC DNA]</scope>
    <source>
        <strain evidence="2 3">LA01-117</strain>
    </source>
</reference>
<evidence type="ECO:0000313" key="2">
    <source>
        <dbReference type="EMBL" id="AUH71083.1"/>
    </source>
</evidence>
<dbReference type="RefSeq" id="WP_101898848.1">
    <property type="nucleotide sequence ID" value="NZ_CP025491.2"/>
</dbReference>
<dbReference type="Pfam" id="PF02012">
    <property type="entry name" value="BNR"/>
    <property type="match status" value="1"/>
</dbReference>
<dbReference type="CDD" id="cd15482">
    <property type="entry name" value="Sialidase_non-viral"/>
    <property type="match status" value="1"/>
</dbReference>
<dbReference type="InterPro" id="IPR036278">
    <property type="entry name" value="Sialidase_sf"/>
</dbReference>
<keyword evidence="3" id="KW-1185">Reference proteome</keyword>
<gene>
    <name evidence="2" type="ORF">CAB17_02665</name>
</gene>
<accession>A0A2H5FHU3</accession>
<organism evidence="2 3">
    <name type="scientific">Legionella sainthelensi</name>
    <dbReference type="NCBI Taxonomy" id="28087"/>
    <lineage>
        <taxon>Bacteria</taxon>
        <taxon>Pseudomonadati</taxon>
        <taxon>Pseudomonadota</taxon>
        <taxon>Gammaproteobacteria</taxon>
        <taxon>Legionellales</taxon>
        <taxon>Legionellaceae</taxon>
        <taxon>Legionella</taxon>
    </lineage>
</organism>
<dbReference type="Pfam" id="PF25852">
    <property type="entry name" value="DUF6242_C"/>
    <property type="match status" value="1"/>
</dbReference>
<dbReference type="KEGG" id="lsh:CAB17_02665"/>
<dbReference type="SUPFAM" id="SSF50939">
    <property type="entry name" value="Sialidases"/>
    <property type="match status" value="3"/>
</dbReference>
<sequence length="963" mass="98060">MNGNHLKNFLLIGASGLFVISPIYAGIPVWTFNPLTKTNISLPSNNTAIVQYAVTNQSKKRALNLRMKPIVGVQATGCTDPLPSHQSCTLTLTIDGSMLTGNIIGGPILCERGNPNQCYQPSAENQLIIKKTANTQIKVGAGNFLSSLNSGMLAVKEGASGNWNFPIGNGYTLTSTSCSGTGSSAICTAVGNYYGIASGVVFVSQNGGATWAQASSGISNAASYYGTSCSGSLGSTICTAVGRDSQQNLLISVSHDGGTTWNKANIPSIRGRFNTTSCTGSGNSAICIAAGQSLVNPSPNSILYVSTDGGFTWGPVPIAATGFNLLGSSCSGFGNNALCVATGLQISGSGPAALYVSRDGGQTWAGKSTPANSQFNKISCVGNKSLGVCVAAGQNLATKKALMYSSIDGGQNWTPQSFPENNSVFNDVSCSIGTSYSSILCAAVGRDNAASLPLVYTSTINAIGLTWNKKTTTTTDSIFNGVSCTGSATTATCAAGGQNITQGNSLLYISKDGGATWSLEPTGNSPGTFAAVSCVGIGDSLVCSAAGNITPSPLIYQSLNNGSSWNIIDLPSKAGTFSSISCTGSGMDAVCAAAGIDNKGNVPLLYLGTPSTNLSWNWSQVQTGITTQGRFTNVSCTGSGKTSICAAVGNFGTASVSGSGAPIIYVTRNGGISWSLIGTDSTLTKVFLNDSSCTGSGDTAVCVASGQNFSIPSWPSLLMKSLDGGQTWTQVNTGITNQALNGAGCSGNGSSAVCIATGQDYVSGNPLIYLSQDGGANWNTVDTASISDNAYFNDANCSGLGVKTVCTASGQDVNTGYALMYYTENAGQTWTQQQPLTVPAQGNSILNQTSCTGDASQAVCASAGLYTGDYPSYIYLGLANSTPILWSLITPSNYTGFLSTAHCSGLGSSATCMIGGGEVNLSSTPLIRPSLYITSDAGKSWSPVSIDSSVIGGQFNGLASDNS</sequence>
<proteinExistence type="predicted"/>
<dbReference type="Gene3D" id="2.130.10.10">
    <property type="entry name" value="YVTN repeat-like/Quinoprotein amine dehydrogenase"/>
    <property type="match status" value="3"/>
</dbReference>
<dbReference type="InterPro" id="IPR015943">
    <property type="entry name" value="WD40/YVTN_repeat-like_dom_sf"/>
</dbReference>